<protein>
    <submittedName>
        <fullName evidence="5">Cullin-1</fullName>
    </submittedName>
</protein>
<dbReference type="InterPro" id="IPR016158">
    <property type="entry name" value="Cullin_homology"/>
</dbReference>
<evidence type="ECO:0000256" key="2">
    <source>
        <dbReference type="RuleBase" id="RU003829"/>
    </source>
</evidence>
<feature type="domain" description="Cullin family profile" evidence="4">
    <location>
        <begin position="82"/>
        <end position="131"/>
    </location>
</feature>
<accession>A0A6A1W1U4</accession>
<evidence type="ECO:0000313" key="5">
    <source>
        <dbReference type="EMBL" id="KAB1219214.1"/>
    </source>
</evidence>
<dbReference type="PROSITE" id="PS50069">
    <property type="entry name" value="CULLIN_2"/>
    <property type="match status" value="1"/>
</dbReference>
<dbReference type="Gene3D" id="1.20.1310.10">
    <property type="entry name" value="Cullin Repeats"/>
    <property type="match status" value="1"/>
</dbReference>
<dbReference type="Pfam" id="PF00888">
    <property type="entry name" value="Cullin"/>
    <property type="match status" value="1"/>
</dbReference>
<proteinExistence type="inferred from homology"/>
<dbReference type="PANTHER" id="PTHR11932">
    <property type="entry name" value="CULLIN"/>
    <property type="match status" value="1"/>
</dbReference>
<dbReference type="AlphaFoldDB" id="A0A6A1W1U4"/>
<evidence type="ECO:0000256" key="1">
    <source>
        <dbReference type="PROSITE-ProRule" id="PRU00330"/>
    </source>
</evidence>
<dbReference type="InterPro" id="IPR036317">
    <property type="entry name" value="Cullin_homology_sf"/>
</dbReference>
<evidence type="ECO:0000259" key="4">
    <source>
        <dbReference type="PROSITE" id="PS50069"/>
    </source>
</evidence>
<dbReference type="SUPFAM" id="SSF75632">
    <property type="entry name" value="Cullin homology domain"/>
    <property type="match status" value="1"/>
</dbReference>
<name>A0A6A1W1U4_9ROSI</name>
<feature type="transmembrane region" description="Helical" evidence="3">
    <location>
        <begin position="55"/>
        <end position="74"/>
    </location>
</feature>
<keyword evidence="3" id="KW-1133">Transmembrane helix</keyword>
<organism evidence="5 6">
    <name type="scientific">Morella rubra</name>
    <name type="common">Chinese bayberry</name>
    <dbReference type="NCBI Taxonomy" id="262757"/>
    <lineage>
        <taxon>Eukaryota</taxon>
        <taxon>Viridiplantae</taxon>
        <taxon>Streptophyta</taxon>
        <taxon>Embryophyta</taxon>
        <taxon>Tracheophyta</taxon>
        <taxon>Spermatophyta</taxon>
        <taxon>Magnoliopsida</taxon>
        <taxon>eudicotyledons</taxon>
        <taxon>Gunneridae</taxon>
        <taxon>Pentapetalae</taxon>
        <taxon>rosids</taxon>
        <taxon>fabids</taxon>
        <taxon>Fagales</taxon>
        <taxon>Myricaceae</taxon>
        <taxon>Morella</taxon>
    </lineage>
</organism>
<dbReference type="GO" id="GO:0006511">
    <property type="term" value="P:ubiquitin-dependent protein catabolic process"/>
    <property type="evidence" value="ECO:0007669"/>
    <property type="project" value="InterPro"/>
</dbReference>
<dbReference type="InterPro" id="IPR001373">
    <property type="entry name" value="Cullin_N"/>
</dbReference>
<dbReference type="GO" id="GO:0031625">
    <property type="term" value="F:ubiquitin protein ligase binding"/>
    <property type="evidence" value="ECO:0007669"/>
    <property type="project" value="InterPro"/>
</dbReference>
<dbReference type="EMBL" id="RXIC02000021">
    <property type="protein sequence ID" value="KAB1219214.1"/>
    <property type="molecule type" value="Genomic_DNA"/>
</dbReference>
<dbReference type="Proteomes" id="UP000516437">
    <property type="component" value="Chromosome 3"/>
</dbReference>
<dbReference type="InterPro" id="IPR045093">
    <property type="entry name" value="Cullin"/>
</dbReference>
<evidence type="ECO:0000256" key="3">
    <source>
        <dbReference type="SAM" id="Phobius"/>
    </source>
</evidence>
<sequence>MIPFLDDVEKIAEVEGVQPTVNFPIVGQSLIDKEQTRREEEKKKRCPEMKKPSPPYVLCTSKIILPLVIWFGNLRIKLSVRRKKLARRLLFYKSANDEHKRSILTKLKQQCGSQLTSKMEGMDKNIWLSKDTEHGTELEYGAAQEVT</sequence>
<comment type="caution">
    <text evidence="5">The sequence shown here is derived from an EMBL/GenBank/DDBJ whole genome shotgun (WGS) entry which is preliminary data.</text>
</comment>
<dbReference type="OrthoDB" id="27073at2759"/>
<keyword evidence="3" id="KW-0812">Transmembrane</keyword>
<keyword evidence="6" id="KW-1185">Reference proteome</keyword>
<comment type="similarity">
    <text evidence="1 2">Belongs to the cullin family.</text>
</comment>
<gene>
    <name evidence="5" type="ORF">CJ030_MR3G001303</name>
</gene>
<reference evidence="5 6" key="1">
    <citation type="journal article" date="2019" name="Plant Biotechnol. J.">
        <title>The red bayberry genome and genetic basis of sex determination.</title>
        <authorList>
            <person name="Jia H.M."/>
            <person name="Jia H.J."/>
            <person name="Cai Q.L."/>
            <person name="Wang Y."/>
            <person name="Zhao H.B."/>
            <person name="Yang W.F."/>
            <person name="Wang G.Y."/>
            <person name="Li Y.H."/>
            <person name="Zhan D.L."/>
            <person name="Shen Y.T."/>
            <person name="Niu Q.F."/>
            <person name="Chang L."/>
            <person name="Qiu J."/>
            <person name="Zhao L."/>
            <person name="Xie H.B."/>
            <person name="Fu W.Y."/>
            <person name="Jin J."/>
            <person name="Li X.W."/>
            <person name="Jiao Y."/>
            <person name="Zhou C.C."/>
            <person name="Tu T."/>
            <person name="Chai C.Y."/>
            <person name="Gao J.L."/>
            <person name="Fan L.J."/>
            <person name="van de Weg E."/>
            <person name="Wang J.Y."/>
            <person name="Gao Z.S."/>
        </authorList>
    </citation>
    <scope>NUCLEOTIDE SEQUENCE [LARGE SCALE GENOMIC DNA]</scope>
    <source>
        <tissue evidence="5">Leaves</tissue>
    </source>
</reference>
<keyword evidence="3" id="KW-0472">Membrane</keyword>
<evidence type="ECO:0000313" key="6">
    <source>
        <dbReference type="Proteomes" id="UP000516437"/>
    </source>
</evidence>